<evidence type="ECO:0000313" key="3">
    <source>
        <dbReference type="Proteomes" id="UP001148018"/>
    </source>
</evidence>
<gene>
    <name evidence="2" type="ORF">NHX12_027140</name>
</gene>
<dbReference type="GO" id="GO:0007411">
    <property type="term" value="P:axon guidance"/>
    <property type="evidence" value="ECO:0007669"/>
    <property type="project" value="TreeGrafter"/>
</dbReference>
<proteinExistence type="predicted"/>
<keyword evidence="3" id="KW-1185">Reference proteome</keyword>
<reference evidence="2" key="1">
    <citation type="submission" date="2022-07" db="EMBL/GenBank/DDBJ databases">
        <title>Chromosome-level genome of Muraenolepis orangiensis.</title>
        <authorList>
            <person name="Kim J."/>
        </authorList>
    </citation>
    <scope>NUCLEOTIDE SEQUENCE</scope>
    <source>
        <strain evidence="2">KU_S4_2022</strain>
        <tissue evidence="2">Muscle</tissue>
    </source>
</reference>
<dbReference type="Proteomes" id="UP001148018">
    <property type="component" value="Unassembled WGS sequence"/>
</dbReference>
<dbReference type="InterPro" id="IPR000906">
    <property type="entry name" value="ZU5_dom"/>
</dbReference>
<protein>
    <recommendedName>
        <fullName evidence="1">ZU5 domain-containing protein</fullName>
    </recommendedName>
</protein>
<dbReference type="GO" id="GO:0005042">
    <property type="term" value="F:netrin receptor activity"/>
    <property type="evidence" value="ECO:0007669"/>
    <property type="project" value="InterPro"/>
</dbReference>
<organism evidence="2 3">
    <name type="scientific">Muraenolepis orangiensis</name>
    <name type="common">Patagonian moray cod</name>
    <dbReference type="NCBI Taxonomy" id="630683"/>
    <lineage>
        <taxon>Eukaryota</taxon>
        <taxon>Metazoa</taxon>
        <taxon>Chordata</taxon>
        <taxon>Craniata</taxon>
        <taxon>Vertebrata</taxon>
        <taxon>Euteleostomi</taxon>
        <taxon>Actinopterygii</taxon>
        <taxon>Neopterygii</taxon>
        <taxon>Teleostei</taxon>
        <taxon>Neoteleostei</taxon>
        <taxon>Acanthomorphata</taxon>
        <taxon>Zeiogadaria</taxon>
        <taxon>Gadariae</taxon>
        <taxon>Gadiformes</taxon>
        <taxon>Muraenolepidoidei</taxon>
        <taxon>Muraenolepididae</taxon>
        <taxon>Muraenolepis</taxon>
    </lineage>
</organism>
<dbReference type="InterPro" id="IPR037936">
    <property type="entry name" value="UNC5A-D"/>
</dbReference>
<dbReference type="Pfam" id="PF00791">
    <property type="entry name" value="ZU5"/>
    <property type="match status" value="1"/>
</dbReference>
<dbReference type="AlphaFoldDB" id="A0A9Q0EGQ7"/>
<accession>A0A9Q0EGQ7</accession>
<name>A0A9Q0EGQ7_9TELE</name>
<dbReference type="Gene3D" id="2.60.220.30">
    <property type="match status" value="1"/>
</dbReference>
<evidence type="ECO:0000313" key="2">
    <source>
        <dbReference type="EMBL" id="KAJ3605090.1"/>
    </source>
</evidence>
<dbReference type="SMART" id="SM00218">
    <property type="entry name" value="ZU5"/>
    <property type="match status" value="1"/>
</dbReference>
<dbReference type="PANTHER" id="PTHR12582:SF5">
    <property type="entry name" value="NETRIN RECEPTOR UNC5D"/>
    <property type="match status" value="1"/>
</dbReference>
<dbReference type="PANTHER" id="PTHR12582">
    <property type="entry name" value="NETRIN RECEPTOR UNC5"/>
    <property type="match status" value="1"/>
</dbReference>
<evidence type="ECO:0000259" key="1">
    <source>
        <dbReference type="PROSITE" id="PS51145"/>
    </source>
</evidence>
<feature type="domain" description="ZU5" evidence="1">
    <location>
        <begin position="146"/>
        <end position="279"/>
    </location>
</feature>
<dbReference type="OrthoDB" id="5973910at2759"/>
<dbReference type="PROSITE" id="PS51145">
    <property type="entry name" value="ZU5"/>
    <property type="match status" value="1"/>
</dbReference>
<comment type="caution">
    <text evidence="2">The sequence shown here is derived from an EMBL/GenBank/DDBJ whole genome shotgun (WGS) entry which is preliminary data.</text>
</comment>
<sequence>MLYRRNHSEYGVEVIDSSALTGGFQSFTFKTSRQGNPLLINSSTQPDLGVSRTYTSPMCFQDSMDKELMADHSLLNPLPDIKVKGMPERAKYHAVSNLGTFPRGVAPDYKGVGGDPTLGSKGKTLFIPHGLNGLARPPPPPLPPLLKTTRLLGHAGDRLAVPNTGVSLLVPDGGIAEDWEMYMIINQDDISTPPEEGDVLSPEETYGQLGLDLSCPVALSAAHCADLGTAASRYLAVPLKRRMPENKWEEVMSIDEESTSCYCLLEAERCHQLLGSPGRYALMGQPLSQEAVKRLRLDVFGSLEAGNPLGYNLRVNYVDDTPHALQIDTTVIPLMSDHDLAKYIPCYGDREAVVAFCREHQSSDGDKLHRKHYLLEKLYISALFFYKKQTNNCIL</sequence>
<dbReference type="GO" id="GO:0016020">
    <property type="term" value="C:membrane"/>
    <property type="evidence" value="ECO:0007669"/>
    <property type="project" value="InterPro"/>
</dbReference>
<dbReference type="EMBL" id="JANIIK010000043">
    <property type="protein sequence ID" value="KAJ3605090.1"/>
    <property type="molecule type" value="Genomic_DNA"/>
</dbReference>